<keyword evidence="7" id="KW-0472">Membrane</keyword>
<dbReference type="SUPFAM" id="SSF55785">
    <property type="entry name" value="PYP-like sensor domain (PAS domain)"/>
    <property type="match status" value="3"/>
</dbReference>
<dbReference type="InterPro" id="IPR004358">
    <property type="entry name" value="Sig_transdc_His_kin-like_C"/>
</dbReference>
<keyword evidence="6" id="KW-0175">Coiled coil</keyword>
<dbReference type="EC" id="2.7.13.3" evidence="2"/>
<feature type="transmembrane region" description="Helical" evidence="7">
    <location>
        <begin position="14"/>
        <end position="33"/>
    </location>
</feature>
<evidence type="ECO:0000259" key="9">
    <source>
        <dbReference type="PROSITE" id="PS50110"/>
    </source>
</evidence>
<evidence type="ECO:0000259" key="8">
    <source>
        <dbReference type="PROSITE" id="PS50109"/>
    </source>
</evidence>
<evidence type="ECO:0000256" key="7">
    <source>
        <dbReference type="SAM" id="Phobius"/>
    </source>
</evidence>
<organism evidence="12 13">
    <name type="scientific">Azohydromonas lata</name>
    <dbReference type="NCBI Taxonomy" id="45677"/>
    <lineage>
        <taxon>Bacteria</taxon>
        <taxon>Pseudomonadati</taxon>
        <taxon>Pseudomonadota</taxon>
        <taxon>Betaproteobacteria</taxon>
        <taxon>Burkholderiales</taxon>
        <taxon>Sphaerotilaceae</taxon>
        <taxon>Azohydromonas</taxon>
    </lineage>
</organism>
<evidence type="ECO:0000256" key="2">
    <source>
        <dbReference type="ARBA" id="ARBA00012438"/>
    </source>
</evidence>
<dbReference type="InterPro" id="IPR001789">
    <property type="entry name" value="Sig_transdc_resp-reg_receiver"/>
</dbReference>
<proteinExistence type="predicted"/>
<dbReference type="SUPFAM" id="SSF47384">
    <property type="entry name" value="Homodimeric domain of signal transducing histidine kinase"/>
    <property type="match status" value="1"/>
</dbReference>
<protein>
    <recommendedName>
        <fullName evidence="2">histidine kinase</fullName>
        <ecNumber evidence="2">2.7.13.3</ecNumber>
    </recommendedName>
</protein>
<feature type="transmembrane region" description="Helical" evidence="7">
    <location>
        <begin position="304"/>
        <end position="325"/>
    </location>
</feature>
<feature type="coiled-coil region" evidence="6">
    <location>
        <begin position="578"/>
        <end position="612"/>
    </location>
</feature>
<evidence type="ECO:0000256" key="5">
    <source>
        <dbReference type="PROSITE-ProRule" id="PRU00169"/>
    </source>
</evidence>
<dbReference type="InterPro" id="IPR035965">
    <property type="entry name" value="PAS-like_dom_sf"/>
</dbReference>
<feature type="domain" description="PAC" evidence="11">
    <location>
        <begin position="538"/>
        <end position="590"/>
    </location>
</feature>
<dbReference type="PANTHER" id="PTHR45339:SF1">
    <property type="entry name" value="HYBRID SIGNAL TRANSDUCTION HISTIDINE KINASE J"/>
    <property type="match status" value="1"/>
</dbReference>
<evidence type="ECO:0000259" key="10">
    <source>
        <dbReference type="PROSITE" id="PS50112"/>
    </source>
</evidence>
<dbReference type="PROSITE" id="PS50109">
    <property type="entry name" value="HIS_KIN"/>
    <property type="match status" value="1"/>
</dbReference>
<dbReference type="InterPro" id="IPR013656">
    <property type="entry name" value="PAS_4"/>
</dbReference>
<feature type="domain" description="PAC" evidence="11">
    <location>
        <begin position="420"/>
        <end position="472"/>
    </location>
</feature>
<keyword evidence="4" id="KW-0902">Two-component regulatory system</keyword>
<dbReference type="Pfam" id="PF13426">
    <property type="entry name" value="PAS_9"/>
    <property type="match status" value="1"/>
</dbReference>
<feature type="modified residue" description="4-aspartylphosphate" evidence="5">
    <location>
        <position position="1058"/>
    </location>
</feature>
<evidence type="ECO:0000313" key="12">
    <source>
        <dbReference type="EMBL" id="MDZ5459373.1"/>
    </source>
</evidence>
<accession>A0ABU5IKF2</accession>
<feature type="coiled-coil region" evidence="6">
    <location>
        <begin position="325"/>
        <end position="352"/>
    </location>
</feature>
<dbReference type="InterPro" id="IPR001610">
    <property type="entry name" value="PAC"/>
</dbReference>
<keyword evidence="13" id="KW-1185">Reference proteome</keyword>
<feature type="domain" description="Histidine kinase" evidence="8">
    <location>
        <begin position="767"/>
        <end position="987"/>
    </location>
</feature>
<dbReference type="InterPro" id="IPR036097">
    <property type="entry name" value="HisK_dim/P_sf"/>
</dbReference>
<dbReference type="InterPro" id="IPR003661">
    <property type="entry name" value="HisK_dim/P_dom"/>
</dbReference>
<dbReference type="Pfam" id="PF02518">
    <property type="entry name" value="HATPase_c"/>
    <property type="match status" value="1"/>
</dbReference>
<dbReference type="Gene3D" id="3.30.565.10">
    <property type="entry name" value="Histidine kinase-like ATPase, C-terminal domain"/>
    <property type="match status" value="1"/>
</dbReference>
<evidence type="ECO:0000313" key="13">
    <source>
        <dbReference type="Proteomes" id="UP001293718"/>
    </source>
</evidence>
<dbReference type="Gene3D" id="3.30.450.20">
    <property type="entry name" value="PAS domain"/>
    <property type="match status" value="3"/>
</dbReference>
<dbReference type="CDD" id="cd16922">
    <property type="entry name" value="HATPase_EvgS-ArcB-TorS-like"/>
    <property type="match status" value="1"/>
</dbReference>
<dbReference type="PROSITE" id="PS50110">
    <property type="entry name" value="RESPONSE_REGULATORY"/>
    <property type="match status" value="2"/>
</dbReference>
<dbReference type="Proteomes" id="UP001293718">
    <property type="component" value="Unassembled WGS sequence"/>
</dbReference>
<feature type="domain" description="Response regulatory" evidence="9">
    <location>
        <begin position="1004"/>
        <end position="1124"/>
    </location>
</feature>
<dbReference type="CDD" id="cd17546">
    <property type="entry name" value="REC_hyHK_CKI1_RcsC-like"/>
    <property type="match status" value="2"/>
</dbReference>
<evidence type="ECO:0000256" key="6">
    <source>
        <dbReference type="SAM" id="Coils"/>
    </source>
</evidence>
<dbReference type="SUPFAM" id="SSF52172">
    <property type="entry name" value="CheY-like"/>
    <property type="match status" value="2"/>
</dbReference>
<dbReference type="PRINTS" id="PR00344">
    <property type="entry name" value="BCTRLSENSOR"/>
</dbReference>
<feature type="domain" description="PAS" evidence="10">
    <location>
        <begin position="348"/>
        <end position="418"/>
    </location>
</feature>
<sequence>MTGAAISRSLRTGLWGPLLLLAVLAALLTFLGVRTLYQQDELRECARLEAVAELRATQVVKWLEDARRAARYLGSSQPLGDLFRQWHDDGSESARSIFQERVHGFRNVIASRDVLVVDPQGRVLLQGGPAEAQAPPPLREAIQRALASGQAEHSGLYRTQDQAHALRLDMVMPLLYSGDAQPQALLVFRMDPATELFPQLARWPVPTETAETVMWHRAGEQVEALSPLRADAQAALTLRRPLAQPGWLMGDVLRQGTPAPGATTERQDFRGVPVLAAWRPVPGTDWVLVAKMDRSEALAPTQRLAVSIAAAAAALLAAAAAALYLQRQRRMLEESQRLAAEQQERLRALALLEAISEASTDPIYAKDLQGRYLFCNREALRALGRPAEEVIGQDDTALMPSEDAARIQALDRQVLADDATTTRVTQFRTARGPHIYLSTKGPLRDGQGRVVGIFGVSRDISELHATQDRLRRLSLAVEQSPNAILITDRRGVVRYANEGWAAIAGAPVDSFEGQGLREAGLGEVADALWPALEAGEPWTGELHLNGRTGQAHDLRVRLVPIQHPDGRKHELLLVFEDVTALRRKAAELAQHRDLLERRVVERTRQLEDLNLALRVQAEEVATLYNRAPCGYHSTDAEGFFIAVNDTELAMLGYERTEVVNRLRLPDLLTPSQRPLFAQYRAQLERLGMLRGLEYDFVRKDGSLLPVVVDVAAELDAQGRLLRTRATMFDNRERKAREAEIQALHARLAQRAEEAESANRAKSAFLANMSHEIRTPLNAVIGLTHLLRRDQPTPAQAERLAKMEDAAQHLLSVINDVLDLSKIEAGKLELECVDFRLDELLARSFDLVAGRARQKDLELVVDSAGLPAALHGDPTRLSQALVNLLSNAVKFTEQGMVLLRAEQLGLDGDAVLARFEVRDTGMGITAAQQAQLFNAFEQADSSTTRRFGGTGLGLAITRRLVQLMGGDISVDSVPGQGSRFWFTLPLRVARGAPAPLPPPGLRGRRVLLVDDLAEAREAMEQLLRVMGLTVDLASSGEQALQAVQSASLRNEPYELLLIDWQMPGMDGLQTLQRLRGLGAELPPSLLVTAHDSDAVETAAQRAGFSAVLTKPVTASTLLDRLVQLPLAPSAAELPALAQGLPASIPGAMPGNGAPAPSSAGPSAGVAAVAAAPASPAVSAAALRARYAGLRVLLVEDNPVNRELATELLRYAGFEVDCAGDGAEALAMARRHDGYALILMDMQMPVMDGLEAARAIRALPDVAQVPILAMTANAFAEDRAACMAAGMNDYIAKPVNPVLLYSTLQRWLDKAKA</sequence>
<dbReference type="SMART" id="SM00387">
    <property type="entry name" value="HATPase_c"/>
    <property type="match status" value="1"/>
</dbReference>
<keyword evidence="3 5" id="KW-0597">Phosphoprotein</keyword>
<dbReference type="Gene3D" id="3.40.50.2300">
    <property type="match status" value="2"/>
</dbReference>
<feature type="modified residue" description="4-aspartylphosphate" evidence="5">
    <location>
        <position position="1239"/>
    </location>
</feature>
<feature type="domain" description="PAS" evidence="10">
    <location>
        <begin position="616"/>
        <end position="673"/>
    </location>
</feature>
<dbReference type="SMART" id="SM00091">
    <property type="entry name" value="PAS"/>
    <property type="match status" value="3"/>
</dbReference>
<dbReference type="SUPFAM" id="SSF55874">
    <property type="entry name" value="ATPase domain of HSP90 chaperone/DNA topoisomerase II/histidine kinase"/>
    <property type="match status" value="1"/>
</dbReference>
<dbReference type="CDD" id="cd00082">
    <property type="entry name" value="HisKA"/>
    <property type="match status" value="1"/>
</dbReference>
<dbReference type="InterPro" id="IPR000700">
    <property type="entry name" value="PAS-assoc_C"/>
</dbReference>
<keyword evidence="7" id="KW-0812">Transmembrane</keyword>
<dbReference type="RefSeq" id="WP_322467135.1">
    <property type="nucleotide sequence ID" value="NZ_JAXOJX010000043.1"/>
</dbReference>
<dbReference type="NCBIfam" id="TIGR00229">
    <property type="entry name" value="sensory_box"/>
    <property type="match status" value="3"/>
</dbReference>
<dbReference type="Pfam" id="PF08448">
    <property type="entry name" value="PAS_4"/>
    <property type="match status" value="2"/>
</dbReference>
<dbReference type="InterPro" id="IPR003594">
    <property type="entry name" value="HATPase_dom"/>
</dbReference>
<dbReference type="PROSITE" id="PS50112">
    <property type="entry name" value="PAS"/>
    <property type="match status" value="2"/>
</dbReference>
<feature type="domain" description="Response regulatory" evidence="9">
    <location>
        <begin position="1189"/>
        <end position="1306"/>
    </location>
</feature>
<dbReference type="SMART" id="SM00388">
    <property type="entry name" value="HisKA"/>
    <property type="match status" value="1"/>
</dbReference>
<dbReference type="EMBL" id="JAXOJX010000043">
    <property type="protein sequence ID" value="MDZ5459373.1"/>
    <property type="molecule type" value="Genomic_DNA"/>
</dbReference>
<dbReference type="SMART" id="SM00086">
    <property type="entry name" value="PAC"/>
    <property type="match status" value="3"/>
</dbReference>
<evidence type="ECO:0000259" key="11">
    <source>
        <dbReference type="PROSITE" id="PS50113"/>
    </source>
</evidence>
<comment type="caution">
    <text evidence="12">The sequence shown here is derived from an EMBL/GenBank/DDBJ whole genome shotgun (WGS) entry which is preliminary data.</text>
</comment>
<reference evidence="12 13" key="1">
    <citation type="submission" date="2023-11" db="EMBL/GenBank/DDBJ databases">
        <title>Draft genome of Azohydromonas lata strain H1 (DSM1123), a polyhydroxyalkanoate producer.</title>
        <authorList>
            <person name="Traversa D."/>
            <person name="D'Addabbo P."/>
            <person name="Pazzani C."/>
            <person name="Manzari C."/>
            <person name="Chiara M."/>
            <person name="Scrascia M."/>
        </authorList>
    </citation>
    <scope>NUCLEOTIDE SEQUENCE [LARGE SCALE GENOMIC DNA]</scope>
    <source>
        <strain evidence="12 13">H1</strain>
    </source>
</reference>
<comment type="catalytic activity">
    <reaction evidence="1">
        <text>ATP + protein L-histidine = ADP + protein N-phospho-L-histidine.</text>
        <dbReference type="EC" id="2.7.13.3"/>
    </reaction>
</comment>
<dbReference type="PROSITE" id="PS50113">
    <property type="entry name" value="PAC"/>
    <property type="match status" value="3"/>
</dbReference>
<evidence type="ECO:0000256" key="4">
    <source>
        <dbReference type="ARBA" id="ARBA00023012"/>
    </source>
</evidence>
<dbReference type="SMART" id="SM00448">
    <property type="entry name" value="REC"/>
    <property type="match status" value="2"/>
</dbReference>
<keyword evidence="7" id="KW-1133">Transmembrane helix</keyword>
<dbReference type="Pfam" id="PF00512">
    <property type="entry name" value="HisKA"/>
    <property type="match status" value="1"/>
</dbReference>
<name>A0ABU5IKF2_9BURK</name>
<dbReference type="Pfam" id="PF00072">
    <property type="entry name" value="Response_reg"/>
    <property type="match status" value="2"/>
</dbReference>
<evidence type="ECO:0000256" key="1">
    <source>
        <dbReference type="ARBA" id="ARBA00000085"/>
    </source>
</evidence>
<dbReference type="InterPro" id="IPR005467">
    <property type="entry name" value="His_kinase_dom"/>
</dbReference>
<dbReference type="Gene3D" id="1.10.287.130">
    <property type="match status" value="1"/>
</dbReference>
<dbReference type="InterPro" id="IPR000014">
    <property type="entry name" value="PAS"/>
</dbReference>
<dbReference type="InterPro" id="IPR011006">
    <property type="entry name" value="CheY-like_superfamily"/>
</dbReference>
<feature type="domain" description="PAC" evidence="11">
    <location>
        <begin position="690"/>
        <end position="742"/>
    </location>
</feature>
<dbReference type="InterPro" id="IPR036890">
    <property type="entry name" value="HATPase_C_sf"/>
</dbReference>
<gene>
    <name evidence="12" type="ORF">SM757_22600</name>
</gene>
<dbReference type="PANTHER" id="PTHR45339">
    <property type="entry name" value="HYBRID SIGNAL TRANSDUCTION HISTIDINE KINASE J"/>
    <property type="match status" value="1"/>
</dbReference>
<dbReference type="CDD" id="cd00130">
    <property type="entry name" value="PAS"/>
    <property type="match status" value="3"/>
</dbReference>
<evidence type="ECO:0000256" key="3">
    <source>
        <dbReference type="ARBA" id="ARBA00022553"/>
    </source>
</evidence>